<organism evidence="1 2">
    <name type="scientific">Nicotiana attenuata</name>
    <name type="common">Coyote tobacco</name>
    <dbReference type="NCBI Taxonomy" id="49451"/>
    <lineage>
        <taxon>Eukaryota</taxon>
        <taxon>Viridiplantae</taxon>
        <taxon>Streptophyta</taxon>
        <taxon>Embryophyta</taxon>
        <taxon>Tracheophyta</taxon>
        <taxon>Spermatophyta</taxon>
        <taxon>Magnoliopsida</taxon>
        <taxon>eudicotyledons</taxon>
        <taxon>Gunneridae</taxon>
        <taxon>Pentapetalae</taxon>
        <taxon>asterids</taxon>
        <taxon>lamiids</taxon>
        <taxon>Solanales</taxon>
        <taxon>Solanaceae</taxon>
        <taxon>Nicotianoideae</taxon>
        <taxon>Nicotianeae</taxon>
        <taxon>Nicotiana</taxon>
    </lineage>
</organism>
<evidence type="ECO:0000313" key="1">
    <source>
        <dbReference type="EMBL" id="OIT26265.1"/>
    </source>
</evidence>
<keyword evidence="2" id="KW-1185">Reference proteome</keyword>
<reference evidence="1" key="1">
    <citation type="submission" date="2016-11" db="EMBL/GenBank/DDBJ databases">
        <title>The genome of Nicotiana attenuata.</title>
        <authorList>
            <person name="Xu S."/>
            <person name="Brockmoeller T."/>
            <person name="Gaquerel E."/>
            <person name="Navarro A."/>
            <person name="Kuhl H."/>
            <person name="Gase K."/>
            <person name="Ling Z."/>
            <person name="Zhou W."/>
            <person name="Kreitzer C."/>
            <person name="Stanke M."/>
            <person name="Tang H."/>
            <person name="Lyons E."/>
            <person name="Pandey P."/>
            <person name="Pandey S.P."/>
            <person name="Timmermann B."/>
            <person name="Baldwin I.T."/>
        </authorList>
    </citation>
    <scope>NUCLEOTIDE SEQUENCE [LARGE SCALE GENOMIC DNA]</scope>
    <source>
        <strain evidence="1">UT</strain>
    </source>
</reference>
<dbReference type="PANTHER" id="PTHR34222:SF82">
    <property type="entry name" value="CCHC-TYPE DOMAIN-CONTAINING PROTEIN"/>
    <property type="match status" value="1"/>
</dbReference>
<accession>A0A1J6L537</accession>
<protein>
    <submittedName>
        <fullName evidence="1">Uncharacterized protein</fullName>
    </submittedName>
</protein>
<evidence type="ECO:0000313" key="2">
    <source>
        <dbReference type="Proteomes" id="UP000187609"/>
    </source>
</evidence>
<dbReference type="Proteomes" id="UP000187609">
    <property type="component" value="Unassembled WGS sequence"/>
</dbReference>
<dbReference type="AlphaFoldDB" id="A0A1J6L537"/>
<dbReference type="EMBL" id="MJEQ01002897">
    <property type="protein sequence ID" value="OIT26265.1"/>
    <property type="molecule type" value="Genomic_DNA"/>
</dbReference>
<name>A0A1J6L537_NICAT</name>
<comment type="caution">
    <text evidence="1">The sequence shown here is derived from an EMBL/GenBank/DDBJ whole genome shotgun (WGS) entry which is preliminary data.</text>
</comment>
<dbReference type="Gramene" id="OIT26265">
    <property type="protein sequence ID" value="OIT26265"/>
    <property type="gene ID" value="A4A49_62260"/>
</dbReference>
<gene>
    <name evidence="1" type="ORF">A4A49_62260</name>
</gene>
<feature type="non-terminal residue" evidence="1">
    <location>
        <position position="186"/>
    </location>
</feature>
<dbReference type="PANTHER" id="PTHR34222">
    <property type="entry name" value="GAG_PRE-INTEGRS DOMAIN-CONTAINING PROTEIN"/>
    <property type="match status" value="1"/>
</dbReference>
<sequence length="186" mass="20171">ILMKSVEPTLNQAYALVVEDESQRSTSGTSHTGLNSIAEGNDITALWSSAARGGSVHKNKRNFSIYCDFCKMKGHSKENYYQLVGYPADFKGRRKPVQGNTGGHQHQRANAAYHGDFSKAGGYCNAGQTEAQPQISGGGVTITFTPEQYNQILQILNKENVSEISANIAGTICSFLASKIGHNWIV</sequence>
<feature type="non-terminal residue" evidence="1">
    <location>
        <position position="1"/>
    </location>
</feature>
<proteinExistence type="predicted"/>